<dbReference type="NCBIfam" id="TIGR02599">
    <property type="entry name" value="Verru_Chthon cassette protein C"/>
    <property type="match status" value="1"/>
</dbReference>
<sequence>MTHRSVHRGFTLVELMLSVVLIGLLAIILASMTSATASSWKYTSSKIEQFRSATSAFETITRRLSQATLNTSWDYHYPNGMSTGTPDKYVRQSDLRFIAGKAETLFASSNPLRPTHSIFFQAPAGYVDDTVNFSGLENLLNTWGYYIEYNEDTIPPFLQPLAHPLPPQAARISLRNRWRLMEYMQPSNRLTIYSKPPAIPITPDMSGSWTGLSVTNPPTHVLAENIIAMVLLPKLSTAEDPTGIKLAPTYDYDSTVDTTALNPSADPELNPKNQLPPVVQVSLVAIDEASAVRMSGNDVNALTAELEGLFVKASQFEADLRKDPTASSDASLESYLIKHKINYRIFTANVSLRGAKWSRK</sequence>
<dbReference type="EMBL" id="ABVL01000020">
    <property type="protein sequence ID" value="EDY17366.1"/>
    <property type="molecule type" value="Genomic_DNA"/>
</dbReference>
<dbReference type="Proteomes" id="UP000005824">
    <property type="component" value="Unassembled WGS sequence"/>
</dbReference>
<proteinExistence type="predicted"/>
<protein>
    <recommendedName>
        <fullName evidence="3">Verru_Chthon cassette protein C</fullName>
    </recommendedName>
</protein>
<dbReference type="InterPro" id="IPR045584">
    <property type="entry name" value="Pilin-like"/>
</dbReference>
<evidence type="ECO:0000313" key="2">
    <source>
        <dbReference type="Proteomes" id="UP000005824"/>
    </source>
</evidence>
<gene>
    <name evidence="1" type="ORF">CfE428DRAFT_5052</name>
</gene>
<dbReference type="InterPro" id="IPR012902">
    <property type="entry name" value="N_methyl_site"/>
</dbReference>
<dbReference type="NCBIfam" id="TIGR02532">
    <property type="entry name" value="IV_pilin_GFxxxE"/>
    <property type="match status" value="1"/>
</dbReference>
<organism evidence="1 2">
    <name type="scientific">Chthoniobacter flavus Ellin428</name>
    <dbReference type="NCBI Taxonomy" id="497964"/>
    <lineage>
        <taxon>Bacteria</taxon>
        <taxon>Pseudomonadati</taxon>
        <taxon>Verrucomicrobiota</taxon>
        <taxon>Spartobacteria</taxon>
        <taxon>Chthoniobacterales</taxon>
        <taxon>Chthoniobacteraceae</taxon>
        <taxon>Chthoniobacter</taxon>
    </lineage>
</organism>
<evidence type="ECO:0008006" key="3">
    <source>
        <dbReference type="Google" id="ProtNLM"/>
    </source>
</evidence>
<name>B4D812_9BACT</name>
<dbReference type="PROSITE" id="PS00409">
    <property type="entry name" value="PROKAR_NTER_METHYL"/>
    <property type="match status" value="1"/>
</dbReference>
<dbReference type="Pfam" id="PF07963">
    <property type="entry name" value="N_methyl"/>
    <property type="match status" value="1"/>
</dbReference>
<keyword evidence="2" id="KW-1185">Reference proteome</keyword>
<reference evidence="1 2" key="1">
    <citation type="journal article" date="2011" name="J. Bacteriol.">
        <title>Genome sequence of Chthoniobacter flavus Ellin428, an aerobic heterotrophic soil bacterium.</title>
        <authorList>
            <person name="Kant R."/>
            <person name="van Passel M.W."/>
            <person name="Palva A."/>
            <person name="Lucas S."/>
            <person name="Lapidus A."/>
            <person name="Glavina Del Rio T."/>
            <person name="Dalin E."/>
            <person name="Tice H."/>
            <person name="Bruce D."/>
            <person name="Goodwin L."/>
            <person name="Pitluck S."/>
            <person name="Larimer F.W."/>
            <person name="Land M.L."/>
            <person name="Hauser L."/>
            <person name="Sangwan P."/>
            <person name="de Vos W.M."/>
            <person name="Janssen P.H."/>
            <person name="Smidt H."/>
        </authorList>
    </citation>
    <scope>NUCLEOTIDE SEQUENCE [LARGE SCALE GENOMIC DNA]</scope>
    <source>
        <strain evidence="1 2">Ellin428</strain>
    </source>
</reference>
<evidence type="ECO:0000313" key="1">
    <source>
        <dbReference type="EMBL" id="EDY17366.1"/>
    </source>
</evidence>
<dbReference type="eggNOG" id="ENOG5033QD7">
    <property type="taxonomic scope" value="Bacteria"/>
</dbReference>
<dbReference type="AlphaFoldDB" id="B4D812"/>
<dbReference type="SUPFAM" id="SSF54523">
    <property type="entry name" value="Pili subunits"/>
    <property type="match status" value="1"/>
</dbReference>
<dbReference type="RefSeq" id="WP_006982373.1">
    <property type="nucleotide sequence ID" value="NZ_ABVL01000020.1"/>
</dbReference>
<dbReference type="InterPro" id="IPR019839">
    <property type="entry name" value="Verru/Chthon_C"/>
</dbReference>
<comment type="caution">
    <text evidence="1">The sequence shown here is derived from an EMBL/GenBank/DDBJ whole genome shotgun (WGS) entry which is preliminary data.</text>
</comment>
<dbReference type="InParanoid" id="B4D812"/>
<dbReference type="STRING" id="497964.CfE428DRAFT_5052"/>
<accession>B4D812</accession>